<dbReference type="HAMAP" id="MF_00296">
    <property type="entry name" value="MetX_acyltransf"/>
    <property type="match status" value="1"/>
</dbReference>
<gene>
    <name evidence="2" type="primary">metXA</name>
    <name evidence="5" type="ORF">H0267_09565</name>
</gene>
<dbReference type="PANTHER" id="PTHR32268:SF11">
    <property type="entry name" value="HOMOSERINE O-ACETYLTRANSFERASE"/>
    <property type="match status" value="1"/>
</dbReference>
<name>A0A931MV50_9BACI</name>
<protein>
    <recommendedName>
        <fullName evidence="2">Homoserine O-acetyltransferase</fullName>
        <shortName evidence="2">HAT</shortName>
        <ecNumber evidence="2">2.3.1.31</ecNumber>
    </recommendedName>
    <alternativeName>
        <fullName evidence="2">Homoserine transacetylase</fullName>
        <shortName evidence="2">HTA</shortName>
    </alternativeName>
</protein>
<keyword evidence="1 2" id="KW-0808">Transferase</keyword>
<organism evidence="5 6">
    <name type="scientific">Halobacillus yeomjeoni</name>
    <dbReference type="NCBI Taxonomy" id="311194"/>
    <lineage>
        <taxon>Bacteria</taxon>
        <taxon>Bacillati</taxon>
        <taxon>Bacillota</taxon>
        <taxon>Bacilli</taxon>
        <taxon>Bacillales</taxon>
        <taxon>Bacillaceae</taxon>
        <taxon>Halobacillus</taxon>
    </lineage>
</organism>
<proteinExistence type="inferred from homology"/>
<dbReference type="EMBL" id="JADZSC010000002">
    <property type="protein sequence ID" value="MBH0230457.1"/>
    <property type="molecule type" value="Genomic_DNA"/>
</dbReference>
<dbReference type="GO" id="GO:0009086">
    <property type="term" value="P:methionine biosynthetic process"/>
    <property type="evidence" value="ECO:0007669"/>
    <property type="project" value="UniProtKB-UniRule"/>
</dbReference>
<comment type="pathway">
    <text evidence="2">Amino-acid biosynthesis; L-methionine biosynthesis via de novo pathway; O-acetyl-L-homoserine from L-homoserine: step 1/1.</text>
</comment>
<dbReference type="NCBIfam" id="NF001209">
    <property type="entry name" value="PRK00175.1"/>
    <property type="match status" value="1"/>
</dbReference>
<accession>A0A931MV50</accession>
<dbReference type="Proteomes" id="UP000614490">
    <property type="component" value="Unassembled WGS sequence"/>
</dbReference>
<dbReference type="EC" id="2.3.1.31" evidence="2"/>
<keyword evidence="2" id="KW-0963">Cytoplasm</keyword>
<feature type="active site" evidence="2 3">
    <location>
        <position position="302"/>
    </location>
</feature>
<feature type="binding site" evidence="2">
    <location>
        <position position="332"/>
    </location>
    <ligand>
        <name>substrate</name>
    </ligand>
</feature>
<keyword evidence="6" id="KW-1185">Reference proteome</keyword>
<dbReference type="NCBIfam" id="TIGR01392">
    <property type="entry name" value="homoserO_Ac_trn"/>
    <property type="match status" value="1"/>
</dbReference>
<reference evidence="5 6" key="1">
    <citation type="journal article" date="2005" name="Int. J. Syst. Evol. Microbiol.">
        <title>Halobacillus yeomjeoni sp. nov., isolated from a marine solar saltern in Korea.</title>
        <authorList>
            <person name="Yoon J.H."/>
            <person name="Kang S.J."/>
            <person name="Lee C.H."/>
            <person name="Oh H.W."/>
            <person name="Oh T.K."/>
        </authorList>
    </citation>
    <scope>NUCLEOTIDE SEQUENCE [LARGE SCALE GENOMIC DNA]</scope>
    <source>
        <strain evidence="5 6">KCTC 3957</strain>
    </source>
</reference>
<dbReference type="Gene3D" id="3.40.50.1820">
    <property type="entry name" value="alpha/beta hydrolase"/>
    <property type="match status" value="1"/>
</dbReference>
<dbReference type="AlphaFoldDB" id="A0A931MV50"/>
<dbReference type="InterPro" id="IPR029058">
    <property type="entry name" value="AB_hydrolase_fold"/>
</dbReference>
<comment type="similarity">
    <text evidence="2">Belongs to the AB hydrolase superfamily. MetX family.</text>
</comment>
<evidence type="ECO:0000259" key="4">
    <source>
        <dbReference type="Pfam" id="PF00561"/>
    </source>
</evidence>
<evidence type="ECO:0000313" key="5">
    <source>
        <dbReference type="EMBL" id="MBH0230457.1"/>
    </source>
</evidence>
<keyword evidence="2" id="KW-0486">Methionine biosynthesis</keyword>
<evidence type="ECO:0000256" key="2">
    <source>
        <dbReference type="HAMAP-Rule" id="MF_00296"/>
    </source>
</evidence>
<comment type="caution">
    <text evidence="2">Lacks conserved residue(s) required for the propagation of feature annotation.</text>
</comment>
<dbReference type="Gene3D" id="1.10.1740.110">
    <property type="match status" value="1"/>
</dbReference>
<keyword evidence="2" id="KW-0028">Amino-acid biosynthesis</keyword>
<keyword evidence="2 5" id="KW-0012">Acyltransferase</keyword>
<feature type="active site" description="Nucleophile" evidence="2 3">
    <location>
        <position position="147"/>
    </location>
</feature>
<comment type="caution">
    <text evidence="5">The sequence shown here is derived from an EMBL/GenBank/DDBJ whole genome shotgun (WGS) entry which is preliminary data.</text>
</comment>
<dbReference type="SUPFAM" id="SSF53474">
    <property type="entry name" value="alpha/beta-Hydrolases"/>
    <property type="match status" value="1"/>
</dbReference>
<dbReference type="GO" id="GO:0005737">
    <property type="term" value="C:cytoplasm"/>
    <property type="evidence" value="ECO:0007669"/>
    <property type="project" value="UniProtKB-SubCell"/>
</dbReference>
<dbReference type="Pfam" id="PF00561">
    <property type="entry name" value="Abhydrolase_1"/>
    <property type="match status" value="1"/>
</dbReference>
<evidence type="ECO:0000256" key="3">
    <source>
        <dbReference type="PIRSR" id="PIRSR000443-1"/>
    </source>
</evidence>
<evidence type="ECO:0000313" key="6">
    <source>
        <dbReference type="Proteomes" id="UP000614490"/>
    </source>
</evidence>
<dbReference type="InterPro" id="IPR000073">
    <property type="entry name" value="AB_hydrolase_1"/>
</dbReference>
<comment type="catalytic activity">
    <reaction evidence="2">
        <text>L-homoserine + acetyl-CoA = O-acetyl-L-homoserine + CoA</text>
        <dbReference type="Rhea" id="RHEA:13701"/>
        <dbReference type="ChEBI" id="CHEBI:57287"/>
        <dbReference type="ChEBI" id="CHEBI:57288"/>
        <dbReference type="ChEBI" id="CHEBI:57476"/>
        <dbReference type="ChEBI" id="CHEBI:57716"/>
        <dbReference type="EC" id="2.3.1.31"/>
    </reaction>
</comment>
<evidence type="ECO:0000256" key="1">
    <source>
        <dbReference type="ARBA" id="ARBA00022679"/>
    </source>
</evidence>
<feature type="domain" description="AB hydrolase-1" evidence="4">
    <location>
        <begin position="45"/>
        <end position="266"/>
    </location>
</feature>
<dbReference type="PANTHER" id="PTHR32268">
    <property type="entry name" value="HOMOSERINE O-ACETYLTRANSFERASE"/>
    <property type="match status" value="1"/>
</dbReference>
<sequence length="351" mass="39326">MALIQPSHSLYTRAAVDIGEMELESGARLEHVEMSFERVGPASAPVILICHALTGNQMAAGTEQSPGWWSGMIGKGLPIDTDHYQVITFNVLGGCHGSTGPASLHPTTKKKYRCDFPAITIRDMVHAQYKALNQLGVHSLHAVIGGSLGGMQALEWGLLHPDFMKQIHVLAATPYLSDYGIAFNHIGAQSIKNDPLFDNGNYLSNESLKGFEIARMAGMVTYRSSKLFDQRFERRKKTSQGFDIQSYLDYQGNKIKTRFDANSYLYLLEAMNHHDIGRGRNGWKEAARNYKAEVYTTSFENDLVYTKPLIESFSSSVPKGFHKHVETDYGHDGFLVEFDKWGNWIQRNLTN</sequence>
<dbReference type="GO" id="GO:0009092">
    <property type="term" value="P:homoserine metabolic process"/>
    <property type="evidence" value="ECO:0007669"/>
    <property type="project" value="TreeGrafter"/>
</dbReference>
<dbReference type="RefSeq" id="WP_197317091.1">
    <property type="nucleotide sequence ID" value="NZ_JADZSC010000002.1"/>
</dbReference>
<comment type="subcellular location">
    <subcellularLocation>
        <location evidence="2">Cytoplasm</location>
    </subcellularLocation>
</comment>
<feature type="active site" evidence="2 3">
    <location>
        <position position="331"/>
    </location>
</feature>
<comment type="subunit">
    <text evidence="2">Homodimer.</text>
</comment>
<dbReference type="InterPro" id="IPR008220">
    <property type="entry name" value="HAT_MetX-like"/>
</dbReference>
<dbReference type="GO" id="GO:0004414">
    <property type="term" value="F:homoserine O-acetyltransferase activity"/>
    <property type="evidence" value="ECO:0007669"/>
    <property type="project" value="UniProtKB-UniRule"/>
</dbReference>
<dbReference type="PIRSF" id="PIRSF000443">
    <property type="entry name" value="Homoser_Ac_trans"/>
    <property type="match status" value="1"/>
</dbReference>
<feature type="binding site" evidence="2">
    <location>
        <position position="215"/>
    </location>
    <ligand>
        <name>substrate</name>
    </ligand>
</feature>
<comment type="function">
    <text evidence="2">Transfers an acetyl group from acetyl-CoA to L-homoserine, forming acetyl-L-homoserine.</text>
</comment>